<reference evidence="2 3" key="1">
    <citation type="submission" date="2020-07" db="EMBL/GenBank/DDBJ databases">
        <title>Streptomyces isolated from Indian soil.</title>
        <authorList>
            <person name="Mandal S."/>
            <person name="Maiti P.K."/>
        </authorList>
    </citation>
    <scope>NUCLEOTIDE SEQUENCE [LARGE SCALE GENOMIC DNA]</scope>
    <source>
        <strain evidence="2 3">PSKA54</strain>
    </source>
</reference>
<comment type="caution">
    <text evidence="2">The sequence shown here is derived from an EMBL/GenBank/DDBJ whole genome shotgun (WGS) entry which is preliminary data.</text>
</comment>
<feature type="region of interest" description="Disordered" evidence="1">
    <location>
        <begin position="39"/>
        <end position="66"/>
    </location>
</feature>
<organism evidence="2 3">
    <name type="scientific">Streptomyces himalayensis subsp. aureolus</name>
    <dbReference type="NCBI Taxonomy" id="2758039"/>
    <lineage>
        <taxon>Bacteria</taxon>
        <taxon>Bacillati</taxon>
        <taxon>Actinomycetota</taxon>
        <taxon>Actinomycetes</taxon>
        <taxon>Kitasatosporales</taxon>
        <taxon>Streptomycetaceae</taxon>
        <taxon>Streptomyces</taxon>
        <taxon>Streptomyces himalayensis</taxon>
    </lineage>
</organism>
<keyword evidence="3" id="KW-1185">Reference proteome</keyword>
<proteinExistence type="predicted"/>
<dbReference type="EMBL" id="JACEQY010000017">
    <property type="protein sequence ID" value="MBA4863083.1"/>
    <property type="molecule type" value="Genomic_DNA"/>
</dbReference>
<name>A0A7W2HGK9_9ACTN</name>
<evidence type="ECO:0000313" key="2">
    <source>
        <dbReference type="EMBL" id="MBA4863083.1"/>
    </source>
</evidence>
<evidence type="ECO:0000256" key="1">
    <source>
        <dbReference type="SAM" id="MobiDB-lite"/>
    </source>
</evidence>
<evidence type="ECO:0000313" key="3">
    <source>
        <dbReference type="Proteomes" id="UP000586976"/>
    </source>
</evidence>
<gene>
    <name evidence="2" type="ORF">H1V43_17185</name>
</gene>
<accession>A0A7W2HGK9</accession>
<sequence>MNLTDPTDREPEARVDALFAAQCARGLIRYGRQPPQPGVAMAAAVKGSPGGITTPAPRSSSEQCPQGAGGRFRCVALTAEFMLFDDFADDFAASLADWAFAPSA</sequence>
<dbReference type="RefSeq" id="WP_181864831.1">
    <property type="nucleotide sequence ID" value="NZ_JACEQY010000017.1"/>
</dbReference>
<protein>
    <submittedName>
        <fullName evidence="2">Uncharacterized protein</fullName>
    </submittedName>
</protein>
<dbReference type="Proteomes" id="UP000586976">
    <property type="component" value="Unassembled WGS sequence"/>
</dbReference>
<dbReference type="AlphaFoldDB" id="A0A7W2HGK9"/>